<comment type="caution">
    <text evidence="1">The sequence shown here is derived from an EMBL/GenBank/DDBJ whole genome shotgun (WGS) entry which is preliminary data.</text>
</comment>
<evidence type="ECO:0000313" key="2">
    <source>
        <dbReference type="Proteomes" id="UP000554286"/>
    </source>
</evidence>
<dbReference type="RefSeq" id="WP_184047840.1">
    <property type="nucleotide sequence ID" value="NZ_JACIGK010000034.1"/>
</dbReference>
<dbReference type="AlphaFoldDB" id="A0A7W6WBR2"/>
<reference evidence="1 2" key="1">
    <citation type="submission" date="2020-08" db="EMBL/GenBank/DDBJ databases">
        <title>Genome sequencing of Purple Non-Sulfur Bacteria from various extreme environments.</title>
        <authorList>
            <person name="Mayer M."/>
        </authorList>
    </citation>
    <scope>NUCLEOTIDE SEQUENCE [LARGE SCALE GENOMIC DNA]</scope>
    <source>
        <strain evidence="1 2">JA131</strain>
    </source>
</reference>
<dbReference type="Proteomes" id="UP000554286">
    <property type="component" value="Unassembled WGS sequence"/>
</dbReference>
<protein>
    <submittedName>
        <fullName evidence="1">Uncharacterized protein</fullName>
    </submittedName>
</protein>
<sequence length="90" mass="9427">MPIVLRHKVPHHIAAVLAAPSLYSPEGWPFAYGHHALGHVHGQAQNFQSGLFIHLQSLLGGVALPSVGTAWAGDSVSCRAPARFSAGRAA</sequence>
<dbReference type="EMBL" id="JACIGK010000034">
    <property type="protein sequence ID" value="MBB4267801.1"/>
    <property type="molecule type" value="Genomic_DNA"/>
</dbReference>
<accession>A0A7W6WBR2</accession>
<gene>
    <name evidence="1" type="ORF">GGD89_003451</name>
</gene>
<evidence type="ECO:0000313" key="1">
    <source>
        <dbReference type="EMBL" id="MBB4267801.1"/>
    </source>
</evidence>
<proteinExistence type="predicted"/>
<name>A0A7W6WBR2_9PROT</name>
<organism evidence="1 2">
    <name type="scientific">Roseospira visakhapatnamensis</name>
    <dbReference type="NCBI Taxonomy" id="390880"/>
    <lineage>
        <taxon>Bacteria</taxon>
        <taxon>Pseudomonadati</taxon>
        <taxon>Pseudomonadota</taxon>
        <taxon>Alphaproteobacteria</taxon>
        <taxon>Rhodospirillales</taxon>
        <taxon>Rhodospirillaceae</taxon>
        <taxon>Roseospira</taxon>
    </lineage>
</organism>
<keyword evidence="2" id="KW-1185">Reference proteome</keyword>